<dbReference type="KEGG" id="miz:BAB75_07010"/>
<protein>
    <recommendedName>
        <fullName evidence="1">TPR repeat domain-containing protein</fullName>
    </recommendedName>
</protein>
<evidence type="ECO:0000313" key="4">
    <source>
        <dbReference type="EMBL" id="OAT69717.1"/>
    </source>
</evidence>
<accession>A0A0N1CPB9</accession>
<dbReference type="InterPro" id="IPR057037">
    <property type="entry name" value="TPR_rep_actino"/>
</dbReference>
<dbReference type="AlphaFoldDB" id="A0A0N1CPB9"/>
<dbReference type="Pfam" id="PF23275">
    <property type="entry name" value="TPR_23"/>
    <property type="match status" value="1"/>
</dbReference>
<feature type="domain" description="TPR repeat" evidence="1">
    <location>
        <begin position="210"/>
        <end position="318"/>
    </location>
</feature>
<reference evidence="5 6" key="1">
    <citation type="submission" date="2015-09" db="EMBL/GenBank/DDBJ databases">
        <title>Genome Sequences of Mycobacterium immunogenum Isolates, Recuperated from a Chloraminated Drinking Water Distribution System Simulator Subjected to Episodes of Nitrification.</title>
        <authorList>
            <person name="Gomez-Alvarez V."/>
            <person name="Revetta R.P."/>
        </authorList>
    </citation>
    <scope>NUCLEOTIDE SEQUENCE [LARGE SCALE GENOMIC DNA]</scope>
    <source>
        <strain evidence="2 5">H008</strain>
        <strain evidence="3 6">H076</strain>
    </source>
</reference>
<dbReference type="PATRIC" id="fig|83262.10.peg.3464"/>
<dbReference type="Proteomes" id="UP000037843">
    <property type="component" value="Unassembled WGS sequence"/>
</dbReference>
<evidence type="ECO:0000313" key="7">
    <source>
        <dbReference type="Proteomes" id="UP000186919"/>
    </source>
</evidence>
<dbReference type="RefSeq" id="WP_043077274.1">
    <property type="nucleotide sequence ID" value="NZ_CP011530.1"/>
</dbReference>
<evidence type="ECO:0000259" key="1">
    <source>
        <dbReference type="Pfam" id="PF23275"/>
    </source>
</evidence>
<reference evidence="4 7" key="2">
    <citation type="submission" date="2016-01" db="EMBL/GenBank/DDBJ databases">
        <title>Mycobacterium immunogenum strain CD11_6 genome sequencing and assembly.</title>
        <authorList>
            <person name="Kaur G."/>
            <person name="Nair G.R."/>
            <person name="Mayilraj S."/>
        </authorList>
    </citation>
    <scope>NUCLEOTIDE SEQUENCE [LARGE SCALE GENOMIC DNA]</scope>
    <source>
        <strain evidence="4 7">CD11-6</strain>
    </source>
</reference>
<dbReference type="GeneID" id="45763642"/>
<sequence>MKSEYSARRLLTNHPEQSIVPLRQAMLAATELQHRAQDYKNSIESPGGLPWDGATARAIQDTAASDEKAIYLATQMLLDDAPKALVTLEFQSIEYRREAVDLYNEAVDHGYTVAEDLTATWIMQPNASADAIEKGNLYATKFTRMMRKAYDKWWAAELEAQQQIEDICDALAASFNPFCGLTSAQGNRDGAHFQGNTTQDQAVLNRVHAASLLNDQQLKDLAAGKSVTIPSNQLQYLYEFAQSFDGKSSTEIAAIKAGLPEESQDAMTRAFDLVSNNQVKSGVPFTDGALKNFIPDVGSEPRLPDGIISETIELPPLEPTDAEKFLRAVNQQYGDDPSHKEA</sequence>
<evidence type="ECO:0000313" key="2">
    <source>
        <dbReference type="EMBL" id="KPG12254.1"/>
    </source>
</evidence>
<evidence type="ECO:0000313" key="6">
    <source>
        <dbReference type="Proteomes" id="UP000037962"/>
    </source>
</evidence>
<comment type="caution">
    <text evidence="2">The sequence shown here is derived from an EMBL/GenBank/DDBJ whole genome shotgun (WGS) entry which is preliminary data.</text>
</comment>
<organism evidence="2 5">
    <name type="scientific">Mycobacteroides immunogenum</name>
    <dbReference type="NCBI Taxonomy" id="83262"/>
    <lineage>
        <taxon>Bacteria</taxon>
        <taxon>Bacillati</taxon>
        <taxon>Actinomycetota</taxon>
        <taxon>Actinomycetes</taxon>
        <taxon>Mycobacteriales</taxon>
        <taxon>Mycobacteriaceae</taxon>
        <taxon>Mycobacteroides</taxon>
    </lineage>
</organism>
<evidence type="ECO:0000313" key="5">
    <source>
        <dbReference type="Proteomes" id="UP000037843"/>
    </source>
</evidence>
<dbReference type="Proteomes" id="UP000186919">
    <property type="component" value="Unassembled WGS sequence"/>
</dbReference>
<gene>
    <name evidence="2" type="ORF">AN908_11935</name>
    <name evidence="3" type="ORF">AN912_02420</name>
    <name evidence="4" type="ORF">AWB85_20250</name>
</gene>
<keyword evidence="6" id="KW-1185">Reference proteome</keyword>
<name>A0A0N1CPB9_9MYCO</name>
<dbReference type="Proteomes" id="UP000037962">
    <property type="component" value="Unassembled WGS sequence"/>
</dbReference>
<dbReference type="OrthoDB" id="4760007at2"/>
<proteinExistence type="predicted"/>
<dbReference type="STRING" id="83262.BAB75_07010"/>
<evidence type="ECO:0000313" key="3">
    <source>
        <dbReference type="EMBL" id="KPG37168.1"/>
    </source>
</evidence>
<dbReference type="EMBL" id="LQYE01000004">
    <property type="protein sequence ID" value="OAT69717.1"/>
    <property type="molecule type" value="Genomic_DNA"/>
</dbReference>
<dbReference type="EMBL" id="LJFO01000005">
    <property type="protein sequence ID" value="KPG12254.1"/>
    <property type="molecule type" value="Genomic_DNA"/>
</dbReference>
<dbReference type="EMBL" id="LJFS01000002">
    <property type="protein sequence ID" value="KPG37168.1"/>
    <property type="molecule type" value="Genomic_DNA"/>
</dbReference>